<dbReference type="AlphaFoldDB" id="A0A199V0M8"/>
<reference evidence="2 3" key="1">
    <citation type="journal article" date="2016" name="DNA Res.">
        <title>The draft genome of MD-2 pineapple using hybrid error correction of long reads.</title>
        <authorList>
            <person name="Redwan R.M."/>
            <person name="Saidin A."/>
            <person name="Kumar S.V."/>
        </authorList>
    </citation>
    <scope>NUCLEOTIDE SEQUENCE [LARGE SCALE GENOMIC DNA]</scope>
    <source>
        <strain evidence="3">cv. MD2</strain>
        <tissue evidence="2">Leaf</tissue>
    </source>
</reference>
<evidence type="ECO:0000313" key="3">
    <source>
        <dbReference type="Proteomes" id="UP000092600"/>
    </source>
</evidence>
<sequence>MKLLMRRRSKIERTRQNREVSQSRPLSAPIRDPHQPSVGRFFRVWGSNRSGGAPFSGPGERFPANCGRDTWECRKMCLHSKRFFAEVREIITPFELKSFTVDDRNQHSPISSFLPVLKCDEVTISIGHVVLNHGLGDDG</sequence>
<feature type="compositionally biased region" description="Basic residues" evidence="1">
    <location>
        <begin position="1"/>
        <end position="10"/>
    </location>
</feature>
<comment type="caution">
    <text evidence="2">The sequence shown here is derived from an EMBL/GenBank/DDBJ whole genome shotgun (WGS) entry which is preliminary data.</text>
</comment>
<evidence type="ECO:0000313" key="2">
    <source>
        <dbReference type="EMBL" id="OAY70440.1"/>
    </source>
</evidence>
<dbReference type="Proteomes" id="UP000092600">
    <property type="component" value="Unassembled WGS sequence"/>
</dbReference>
<organism evidence="2 3">
    <name type="scientific">Ananas comosus</name>
    <name type="common">Pineapple</name>
    <name type="synonym">Ananas ananas</name>
    <dbReference type="NCBI Taxonomy" id="4615"/>
    <lineage>
        <taxon>Eukaryota</taxon>
        <taxon>Viridiplantae</taxon>
        <taxon>Streptophyta</taxon>
        <taxon>Embryophyta</taxon>
        <taxon>Tracheophyta</taxon>
        <taxon>Spermatophyta</taxon>
        <taxon>Magnoliopsida</taxon>
        <taxon>Liliopsida</taxon>
        <taxon>Poales</taxon>
        <taxon>Bromeliaceae</taxon>
        <taxon>Bromelioideae</taxon>
        <taxon>Ananas</taxon>
    </lineage>
</organism>
<dbReference type="EMBL" id="LSRQ01003899">
    <property type="protein sequence ID" value="OAY70440.1"/>
    <property type="molecule type" value="Genomic_DNA"/>
</dbReference>
<protein>
    <submittedName>
        <fullName evidence="2">Uncharacterized protein</fullName>
    </submittedName>
</protein>
<proteinExistence type="predicted"/>
<feature type="region of interest" description="Disordered" evidence="1">
    <location>
        <begin position="1"/>
        <end position="34"/>
    </location>
</feature>
<gene>
    <name evidence="2" type="ORF">ACMD2_12130</name>
</gene>
<accession>A0A199V0M8</accession>
<name>A0A199V0M8_ANACO</name>
<evidence type="ECO:0000256" key="1">
    <source>
        <dbReference type="SAM" id="MobiDB-lite"/>
    </source>
</evidence>